<dbReference type="PROSITE" id="PS00374">
    <property type="entry name" value="MGMT"/>
    <property type="match status" value="1"/>
</dbReference>
<feature type="domain" description="Methylated-DNA-[protein]-cysteine S-methyltransferase DNA binding" evidence="12">
    <location>
        <begin position="68"/>
        <end position="155"/>
    </location>
</feature>
<comment type="similarity">
    <text evidence="2">Belongs to the MGMT family.</text>
</comment>
<proteinExistence type="inferred from homology"/>
<accession>A0A9Q5I407</accession>
<evidence type="ECO:0000259" key="12">
    <source>
        <dbReference type="Pfam" id="PF01035"/>
    </source>
</evidence>
<evidence type="ECO:0000256" key="2">
    <source>
        <dbReference type="ARBA" id="ARBA00008711"/>
    </source>
</evidence>
<dbReference type="AlphaFoldDB" id="A0A9Q5I407"/>
<dbReference type="EC" id="2.1.1.63" evidence="3"/>
<dbReference type="Proteomes" id="UP000757232">
    <property type="component" value="Unassembled WGS sequence"/>
</dbReference>
<comment type="caution">
    <text evidence="13">The sequence shown here is derived from an EMBL/GenBank/DDBJ whole genome shotgun (WGS) entry which is preliminary data.</text>
</comment>
<protein>
    <recommendedName>
        <fullName evidence="4">Methylated-DNA--protein-cysteine methyltransferase</fullName>
        <ecNumber evidence="3">2.1.1.63</ecNumber>
    </recommendedName>
    <alternativeName>
        <fullName evidence="9">6-O-methylguanine-DNA methyltransferase</fullName>
    </alternativeName>
    <alternativeName>
        <fullName evidence="10">O-6-methylguanine-DNA-alkyltransferase</fullName>
    </alternativeName>
</protein>
<dbReference type="NCBIfam" id="TIGR00589">
    <property type="entry name" value="ogt"/>
    <property type="match status" value="1"/>
</dbReference>
<name>A0A9Q5I407_SANBA</name>
<dbReference type="EMBL" id="LNZH02000095">
    <property type="protein sequence ID" value="OCB91285.1"/>
    <property type="molecule type" value="Genomic_DNA"/>
</dbReference>
<dbReference type="CDD" id="cd06445">
    <property type="entry name" value="ATase"/>
    <property type="match status" value="1"/>
</dbReference>
<dbReference type="Gene3D" id="1.10.10.10">
    <property type="entry name" value="Winged helix-like DNA-binding domain superfamily/Winged helix DNA-binding domain"/>
    <property type="match status" value="1"/>
</dbReference>
<gene>
    <name evidence="13" type="ORF">A7U60_g1452</name>
</gene>
<reference evidence="13" key="1">
    <citation type="submission" date="2016-06" db="EMBL/GenBank/DDBJ databases">
        <title>Draft Genome sequence of the fungus Inonotus baumii.</title>
        <authorList>
            <person name="Zhu H."/>
            <person name="Lin W."/>
        </authorList>
    </citation>
    <scope>NUCLEOTIDE SEQUENCE</scope>
    <source>
        <strain evidence="13">821</strain>
    </source>
</reference>
<evidence type="ECO:0000256" key="1">
    <source>
        <dbReference type="ARBA" id="ARBA00001286"/>
    </source>
</evidence>
<sequence length="172" mass="19460">MPAVRLTKSKSFGKENRIVPQDFSDLPIEKEDIVDLALQSKDQVYFPVTETERDLYRTPDGKKLTPHQWVVYDLTRQIPCGNVTTYKHLCERLRGGSPRSVGSALRRNPFAPYIPCHRVIASDFSLGGFLGEWGTGNKEGSHCSRKVSMLQKEGVKFGKNGKLLDVPRVLWK</sequence>
<evidence type="ECO:0000256" key="10">
    <source>
        <dbReference type="ARBA" id="ARBA00031621"/>
    </source>
</evidence>
<evidence type="ECO:0000256" key="5">
    <source>
        <dbReference type="ARBA" id="ARBA00022603"/>
    </source>
</evidence>
<evidence type="ECO:0000256" key="7">
    <source>
        <dbReference type="ARBA" id="ARBA00022763"/>
    </source>
</evidence>
<evidence type="ECO:0000256" key="11">
    <source>
        <dbReference type="ARBA" id="ARBA00049348"/>
    </source>
</evidence>
<evidence type="ECO:0000256" key="6">
    <source>
        <dbReference type="ARBA" id="ARBA00022679"/>
    </source>
</evidence>
<evidence type="ECO:0000313" key="14">
    <source>
        <dbReference type="Proteomes" id="UP000757232"/>
    </source>
</evidence>
<organism evidence="13 14">
    <name type="scientific">Sanghuangporus baumii</name>
    <name type="common">Phellinus baumii</name>
    <dbReference type="NCBI Taxonomy" id="108892"/>
    <lineage>
        <taxon>Eukaryota</taxon>
        <taxon>Fungi</taxon>
        <taxon>Dikarya</taxon>
        <taxon>Basidiomycota</taxon>
        <taxon>Agaricomycotina</taxon>
        <taxon>Agaricomycetes</taxon>
        <taxon>Hymenochaetales</taxon>
        <taxon>Hymenochaetaceae</taxon>
        <taxon>Sanghuangporus</taxon>
    </lineage>
</organism>
<dbReference type="GO" id="GO:0032259">
    <property type="term" value="P:methylation"/>
    <property type="evidence" value="ECO:0007669"/>
    <property type="project" value="UniProtKB-KW"/>
</dbReference>
<evidence type="ECO:0000256" key="9">
    <source>
        <dbReference type="ARBA" id="ARBA00030795"/>
    </source>
</evidence>
<keyword evidence="8" id="KW-0234">DNA repair</keyword>
<dbReference type="GO" id="GO:0003908">
    <property type="term" value="F:methylated-DNA-[protein]-cysteine S-methyltransferase activity"/>
    <property type="evidence" value="ECO:0007669"/>
    <property type="project" value="UniProtKB-EC"/>
</dbReference>
<evidence type="ECO:0000313" key="13">
    <source>
        <dbReference type="EMBL" id="OCB91285.1"/>
    </source>
</evidence>
<dbReference type="PANTHER" id="PTHR10815:SF13">
    <property type="entry name" value="METHYLATED-DNA--PROTEIN-CYSTEINE METHYLTRANSFERASE"/>
    <property type="match status" value="1"/>
</dbReference>
<comment type="catalytic activity">
    <reaction evidence="11">
        <text>a 6-O-methyl-2'-deoxyguanosine in DNA + L-cysteinyl-[protein] = S-methyl-L-cysteinyl-[protein] + a 2'-deoxyguanosine in DNA</text>
        <dbReference type="Rhea" id="RHEA:24000"/>
        <dbReference type="Rhea" id="RHEA-COMP:10131"/>
        <dbReference type="Rhea" id="RHEA-COMP:10132"/>
        <dbReference type="Rhea" id="RHEA-COMP:11367"/>
        <dbReference type="Rhea" id="RHEA-COMP:11368"/>
        <dbReference type="ChEBI" id="CHEBI:29950"/>
        <dbReference type="ChEBI" id="CHEBI:82612"/>
        <dbReference type="ChEBI" id="CHEBI:85445"/>
        <dbReference type="ChEBI" id="CHEBI:85448"/>
        <dbReference type="EC" id="2.1.1.63"/>
    </reaction>
</comment>
<dbReference type="InterPro" id="IPR036388">
    <property type="entry name" value="WH-like_DNA-bd_sf"/>
</dbReference>
<dbReference type="InterPro" id="IPR014048">
    <property type="entry name" value="MethylDNA_cys_MeTrfase_DNA-bd"/>
</dbReference>
<keyword evidence="7" id="KW-0227">DNA damage</keyword>
<keyword evidence="14" id="KW-1185">Reference proteome</keyword>
<comment type="catalytic activity">
    <reaction evidence="1">
        <text>a 4-O-methyl-thymidine in DNA + L-cysteinyl-[protein] = a thymidine in DNA + S-methyl-L-cysteinyl-[protein]</text>
        <dbReference type="Rhea" id="RHEA:53428"/>
        <dbReference type="Rhea" id="RHEA-COMP:10131"/>
        <dbReference type="Rhea" id="RHEA-COMP:10132"/>
        <dbReference type="Rhea" id="RHEA-COMP:13555"/>
        <dbReference type="Rhea" id="RHEA-COMP:13556"/>
        <dbReference type="ChEBI" id="CHEBI:29950"/>
        <dbReference type="ChEBI" id="CHEBI:82612"/>
        <dbReference type="ChEBI" id="CHEBI:137386"/>
        <dbReference type="ChEBI" id="CHEBI:137387"/>
        <dbReference type="EC" id="2.1.1.63"/>
    </reaction>
</comment>
<keyword evidence="5" id="KW-0489">Methyltransferase</keyword>
<dbReference type="GO" id="GO:0006281">
    <property type="term" value="P:DNA repair"/>
    <property type="evidence" value="ECO:0007669"/>
    <property type="project" value="UniProtKB-KW"/>
</dbReference>
<evidence type="ECO:0000256" key="3">
    <source>
        <dbReference type="ARBA" id="ARBA00011918"/>
    </source>
</evidence>
<dbReference type="SUPFAM" id="SSF46767">
    <property type="entry name" value="Methylated DNA-protein cysteine methyltransferase, C-terminal domain"/>
    <property type="match status" value="1"/>
</dbReference>
<keyword evidence="6" id="KW-0808">Transferase</keyword>
<dbReference type="OrthoDB" id="1907495at2759"/>
<dbReference type="InterPro" id="IPR001497">
    <property type="entry name" value="MethylDNA_cys_MeTrfase_AS"/>
</dbReference>
<dbReference type="PANTHER" id="PTHR10815">
    <property type="entry name" value="METHYLATED-DNA--PROTEIN-CYSTEINE METHYLTRANSFERASE"/>
    <property type="match status" value="1"/>
</dbReference>
<evidence type="ECO:0000256" key="4">
    <source>
        <dbReference type="ARBA" id="ARBA00015377"/>
    </source>
</evidence>
<dbReference type="InterPro" id="IPR036217">
    <property type="entry name" value="MethylDNA_cys_MeTrfase_DNAb"/>
</dbReference>
<evidence type="ECO:0000256" key="8">
    <source>
        <dbReference type="ARBA" id="ARBA00023204"/>
    </source>
</evidence>
<dbReference type="Pfam" id="PF01035">
    <property type="entry name" value="DNA_binding_1"/>
    <property type="match status" value="1"/>
</dbReference>